<dbReference type="EMBL" id="CP007030">
    <property type="protein sequence ID" value="AHF01730.1"/>
    <property type="molecule type" value="Genomic_DNA"/>
</dbReference>
<reference evidence="2 3" key="1">
    <citation type="submission" date="2013-12" db="EMBL/GenBank/DDBJ databases">
        <authorList>
            <consortium name="DOE Joint Genome Institute"/>
            <person name="Kappler U."/>
            <person name="Huntemann M."/>
            <person name="Han J."/>
            <person name="Chen A."/>
            <person name="Kyrpides N."/>
            <person name="Mavromatis K."/>
            <person name="Markowitz V."/>
            <person name="Palaniappan K."/>
            <person name="Ivanova N."/>
            <person name="Schaumberg A."/>
            <person name="Pati A."/>
            <person name="Liolios K."/>
            <person name="Nordberg H.P."/>
            <person name="Cantor M.N."/>
            <person name="Hua S.X."/>
            <person name="Woyke T."/>
        </authorList>
    </citation>
    <scope>NUCLEOTIDE SEQUENCE [LARGE SCALE GENOMIC DNA]</scope>
    <source>
        <strain evidence="3">AL2</strain>
    </source>
</reference>
<evidence type="ECO:0000313" key="3">
    <source>
        <dbReference type="Proteomes" id="UP000005380"/>
    </source>
</evidence>
<dbReference type="SUPFAM" id="SSF53807">
    <property type="entry name" value="Helical backbone' metal receptor"/>
    <property type="match status" value="1"/>
</dbReference>
<proteinExistence type="predicted"/>
<dbReference type="PROSITE" id="PS50983">
    <property type="entry name" value="FE_B12_PBP"/>
    <property type="match status" value="1"/>
</dbReference>
<dbReference type="Pfam" id="PF01497">
    <property type="entry name" value="Peripla_BP_2"/>
    <property type="match status" value="1"/>
</dbReference>
<dbReference type="AlphaFoldDB" id="W0DT13"/>
<accession>W0DT13</accession>
<evidence type="ECO:0000313" key="2">
    <source>
        <dbReference type="EMBL" id="AHF01730.1"/>
    </source>
</evidence>
<feature type="domain" description="Fe/B12 periplasmic-binding" evidence="1">
    <location>
        <begin position="18"/>
        <end position="281"/>
    </location>
</feature>
<dbReference type="PANTHER" id="PTHR30535:SF4">
    <property type="entry name" value="HEMIN-BINDING PERIPLASMIC PROTEIN HMUT"/>
    <property type="match status" value="1"/>
</dbReference>
<keyword evidence="3" id="KW-1185">Reference proteome</keyword>
<dbReference type="InterPro" id="IPR050902">
    <property type="entry name" value="ABC_Transporter_SBP"/>
</dbReference>
<dbReference type="KEGG" id="tao:THIAE_08135"/>
<evidence type="ECO:0000259" key="1">
    <source>
        <dbReference type="PROSITE" id="PS50983"/>
    </source>
</evidence>
<sequence length="289" mass="31239">MGLVLLMGLGHKAQAAERIVTIDGSVTEIVFALGLGDKVVGRDITSRYPEAVNDLPDVGYMRQLTVEGVLSLSPDLIIATSDAKPSKTLDRLQASGIRVEIIDNTPSLDGIMHKVEQIAAVLGVPERGRDLNQVIAQEFDQAIAIIAEQQASGASQPQGIFVLTVRNGNLSVAGKGSRANELLKMIGVTNPVEQQIYNYQPLSAEAAININPDFIFMLEQGVSMSGGKQAVLNNPVLKHTQAFDQQRLIIMPNDALSFGPRLGQMISHVYQQWQQESSATRLMAKNGNQ</sequence>
<gene>
    <name evidence="2" type="ORF">THIAE_08135</name>
</gene>
<dbReference type="eggNOG" id="COG4558">
    <property type="taxonomic scope" value="Bacteria"/>
</dbReference>
<name>W0DT13_9GAMM</name>
<dbReference type="InParanoid" id="W0DT13"/>
<dbReference type="HOGENOM" id="CLU_038034_6_0_6"/>
<dbReference type="Proteomes" id="UP000005380">
    <property type="component" value="Chromosome"/>
</dbReference>
<dbReference type="Gene3D" id="3.40.50.1980">
    <property type="entry name" value="Nitrogenase molybdenum iron protein domain"/>
    <property type="match status" value="2"/>
</dbReference>
<organism evidence="2 3">
    <name type="scientific">Thiomicrospira aerophila AL3</name>
    <dbReference type="NCBI Taxonomy" id="717772"/>
    <lineage>
        <taxon>Bacteria</taxon>
        <taxon>Pseudomonadati</taxon>
        <taxon>Pseudomonadota</taxon>
        <taxon>Gammaproteobacteria</taxon>
        <taxon>Thiotrichales</taxon>
        <taxon>Piscirickettsiaceae</taxon>
        <taxon>Thiomicrospira</taxon>
    </lineage>
</organism>
<dbReference type="STRING" id="717772.THIAE_08135"/>
<protein>
    <submittedName>
        <fullName evidence="2">Hemin binding protein</fullName>
    </submittedName>
</protein>
<dbReference type="InterPro" id="IPR002491">
    <property type="entry name" value="ABC_transptr_periplasmic_BD"/>
</dbReference>
<dbReference type="PANTHER" id="PTHR30535">
    <property type="entry name" value="VITAMIN B12-BINDING PROTEIN"/>
    <property type="match status" value="1"/>
</dbReference>